<dbReference type="PATRIC" id="fig|1608994.3.peg.2110"/>
<keyword evidence="3" id="KW-0238">DNA-binding</keyword>
<dbReference type="InterPro" id="IPR058245">
    <property type="entry name" value="NreC/VraR/RcsB-like_REC"/>
</dbReference>
<dbReference type="Pfam" id="PF00072">
    <property type="entry name" value="Response_reg"/>
    <property type="match status" value="1"/>
</dbReference>
<dbReference type="PROSITE" id="PS00622">
    <property type="entry name" value="HTH_LUXR_1"/>
    <property type="match status" value="1"/>
</dbReference>
<dbReference type="GO" id="GO:0006355">
    <property type="term" value="P:regulation of DNA-templated transcription"/>
    <property type="evidence" value="ECO:0007669"/>
    <property type="project" value="InterPro"/>
</dbReference>
<dbReference type="InterPro" id="IPR000792">
    <property type="entry name" value="Tscrpt_reg_LuxR_C"/>
</dbReference>
<dbReference type="PRINTS" id="PR00038">
    <property type="entry name" value="HTHLUXR"/>
</dbReference>
<evidence type="ECO:0000256" key="4">
    <source>
        <dbReference type="ARBA" id="ARBA00023163"/>
    </source>
</evidence>
<feature type="modified residue" description="4-aspartylphosphate" evidence="5">
    <location>
        <position position="53"/>
    </location>
</feature>
<comment type="caution">
    <text evidence="8">The sequence shown here is derived from an EMBL/GenBank/DDBJ whole genome shotgun (WGS) entry which is preliminary data.</text>
</comment>
<dbReference type="Pfam" id="PF00196">
    <property type="entry name" value="GerE"/>
    <property type="match status" value="1"/>
</dbReference>
<dbReference type="EMBL" id="JYLF01000002">
    <property type="protein sequence ID" value="KMN15128.1"/>
    <property type="molecule type" value="Genomic_DNA"/>
</dbReference>
<dbReference type="GO" id="GO:0000160">
    <property type="term" value="P:phosphorelay signal transduction system"/>
    <property type="evidence" value="ECO:0007669"/>
    <property type="project" value="InterPro"/>
</dbReference>
<dbReference type="PROSITE" id="PS50110">
    <property type="entry name" value="RESPONSE_REGULATORY"/>
    <property type="match status" value="1"/>
</dbReference>
<gene>
    <name evidence="8" type="ORF">TU86_07530</name>
</gene>
<dbReference type="GO" id="GO:0003677">
    <property type="term" value="F:DNA binding"/>
    <property type="evidence" value="ECO:0007669"/>
    <property type="project" value="UniProtKB-KW"/>
</dbReference>
<dbReference type="AlphaFoldDB" id="A0A0J6IS83"/>
<dbReference type="SUPFAM" id="SSF52172">
    <property type="entry name" value="CheY-like"/>
    <property type="match status" value="1"/>
</dbReference>
<dbReference type="PANTHER" id="PTHR43214:SF41">
    <property type="entry name" value="NITRATE_NITRITE RESPONSE REGULATOR PROTEIN NARP"/>
    <property type="match status" value="1"/>
</dbReference>
<dbReference type="RefSeq" id="WP_048363656.1">
    <property type="nucleotide sequence ID" value="NZ_JYLF01000002.1"/>
</dbReference>
<dbReference type="InterPro" id="IPR001789">
    <property type="entry name" value="Sig_transdc_resp-reg_receiver"/>
</dbReference>
<dbReference type="CDD" id="cd06170">
    <property type="entry name" value="LuxR_C_like"/>
    <property type="match status" value="1"/>
</dbReference>
<keyword evidence="1 5" id="KW-0597">Phosphoprotein</keyword>
<feature type="domain" description="Response regulatory" evidence="7">
    <location>
        <begin position="3"/>
        <end position="118"/>
    </location>
</feature>
<evidence type="ECO:0000256" key="5">
    <source>
        <dbReference type="PROSITE-ProRule" id="PRU00169"/>
    </source>
</evidence>
<evidence type="ECO:0000256" key="3">
    <source>
        <dbReference type="ARBA" id="ARBA00023125"/>
    </source>
</evidence>
<reference evidence="8 9" key="1">
    <citation type="submission" date="2015-02" db="EMBL/GenBank/DDBJ databases">
        <title>Pseudomonas helleri sp. nov. and Pseudomonas weihenstephanensis sp. nov., isolated from raw cows milk.</title>
        <authorList>
            <person name="von Neubeck M."/>
            <person name="Huptas C."/>
            <person name="Wenning M."/>
            <person name="Scherer S."/>
        </authorList>
    </citation>
    <scope>NUCLEOTIDE SEQUENCE [LARGE SCALE GENOMIC DNA]</scope>
    <source>
        <strain evidence="8 9">DSM 29166</strain>
    </source>
</reference>
<evidence type="ECO:0000259" key="7">
    <source>
        <dbReference type="PROSITE" id="PS50110"/>
    </source>
</evidence>
<dbReference type="CDD" id="cd17535">
    <property type="entry name" value="REC_NarL-like"/>
    <property type="match status" value="1"/>
</dbReference>
<keyword evidence="2" id="KW-0805">Transcription regulation</keyword>
<dbReference type="PROSITE" id="PS50043">
    <property type="entry name" value="HTH_LUXR_2"/>
    <property type="match status" value="1"/>
</dbReference>
<dbReference type="Gene3D" id="3.40.50.2300">
    <property type="match status" value="1"/>
</dbReference>
<dbReference type="InterPro" id="IPR016032">
    <property type="entry name" value="Sig_transdc_resp-reg_C-effctor"/>
</dbReference>
<feature type="domain" description="HTH luxR-type" evidence="6">
    <location>
        <begin position="141"/>
        <end position="206"/>
    </location>
</feature>
<keyword evidence="4" id="KW-0804">Transcription</keyword>
<name>A0A0J6IS83_9PSED</name>
<dbReference type="Proteomes" id="UP000036325">
    <property type="component" value="Unassembled WGS sequence"/>
</dbReference>
<dbReference type="PANTHER" id="PTHR43214">
    <property type="entry name" value="TWO-COMPONENT RESPONSE REGULATOR"/>
    <property type="match status" value="1"/>
</dbReference>
<sequence>MYKVLIVDDHPLIRSVMKLELAAQNYEVVGDVGTGSEAIQFIRNHPVDLVILDIGLPGIDGLDVLNRIKTYKPEVRVLVLTSYQDSHFSAQCMRAGANGFINKTKGMDDVLRGVKVVMGGYSFFPSVASSSVRNSDGSLSEQVLIEGLSPRELTILLHLAQGVSNKKIAEDMALSSKTISTYKTRLKVKLKIESVVHLAEFAKRNGLL</sequence>
<evidence type="ECO:0000313" key="8">
    <source>
        <dbReference type="EMBL" id="KMN15128.1"/>
    </source>
</evidence>
<evidence type="ECO:0000313" key="9">
    <source>
        <dbReference type="Proteomes" id="UP000036325"/>
    </source>
</evidence>
<protein>
    <submittedName>
        <fullName evidence="8">LuxR family transcriptional regulator</fullName>
    </submittedName>
</protein>
<dbReference type="SMART" id="SM00448">
    <property type="entry name" value="REC"/>
    <property type="match status" value="1"/>
</dbReference>
<evidence type="ECO:0000256" key="1">
    <source>
        <dbReference type="ARBA" id="ARBA00022553"/>
    </source>
</evidence>
<accession>A0A0J6IS83</accession>
<dbReference type="SMART" id="SM00421">
    <property type="entry name" value="HTH_LUXR"/>
    <property type="match status" value="1"/>
</dbReference>
<dbReference type="SUPFAM" id="SSF46894">
    <property type="entry name" value="C-terminal effector domain of the bipartite response regulators"/>
    <property type="match status" value="1"/>
</dbReference>
<dbReference type="InterPro" id="IPR039420">
    <property type="entry name" value="WalR-like"/>
</dbReference>
<evidence type="ECO:0000259" key="6">
    <source>
        <dbReference type="PROSITE" id="PS50043"/>
    </source>
</evidence>
<dbReference type="STRING" id="1608994.TU86_07530"/>
<proteinExistence type="predicted"/>
<dbReference type="OrthoDB" id="5593303at2"/>
<evidence type="ECO:0000256" key="2">
    <source>
        <dbReference type="ARBA" id="ARBA00023015"/>
    </source>
</evidence>
<organism evidence="8 9">
    <name type="scientific">Pseudomonas weihenstephanensis</name>
    <dbReference type="NCBI Taxonomy" id="1608994"/>
    <lineage>
        <taxon>Bacteria</taxon>
        <taxon>Pseudomonadati</taxon>
        <taxon>Pseudomonadota</taxon>
        <taxon>Gammaproteobacteria</taxon>
        <taxon>Pseudomonadales</taxon>
        <taxon>Pseudomonadaceae</taxon>
        <taxon>Pseudomonas</taxon>
    </lineage>
</organism>
<dbReference type="InterPro" id="IPR011006">
    <property type="entry name" value="CheY-like_superfamily"/>
</dbReference>